<evidence type="ECO:0000313" key="11">
    <source>
        <dbReference type="EMBL" id="OGG24338.1"/>
    </source>
</evidence>
<dbReference type="HAMAP" id="MF_00367">
    <property type="entry name" value="GTPase_Era"/>
    <property type="match status" value="1"/>
</dbReference>
<dbReference type="SUPFAM" id="SSF52540">
    <property type="entry name" value="P-loop containing nucleoside triphosphate hydrolases"/>
    <property type="match status" value="1"/>
</dbReference>
<evidence type="ECO:0000256" key="3">
    <source>
        <dbReference type="ARBA" id="ARBA00022741"/>
    </source>
</evidence>
<dbReference type="Pfam" id="PF01926">
    <property type="entry name" value="MMR_HSR1"/>
    <property type="match status" value="1"/>
</dbReference>
<feature type="region of interest" description="G5" evidence="7">
    <location>
        <begin position="151"/>
        <end position="153"/>
    </location>
</feature>
<organism evidence="11 12">
    <name type="scientific">Candidatus Gottesmanbacteria bacterium RIFCSPLOWO2_01_FULL_43_11b</name>
    <dbReference type="NCBI Taxonomy" id="1798392"/>
    <lineage>
        <taxon>Bacteria</taxon>
        <taxon>Candidatus Gottesmaniibacteriota</taxon>
    </lineage>
</organism>
<comment type="similarity">
    <text evidence="1 6 7 8">Belongs to the TRAFAC class TrmE-Era-EngA-EngB-Septin-like GTPase superfamily. Era GTPase family.</text>
</comment>
<evidence type="ECO:0000256" key="5">
    <source>
        <dbReference type="ARBA" id="ARBA00023134"/>
    </source>
</evidence>
<comment type="subcellular location">
    <subcellularLocation>
        <location evidence="6">Cytoplasm</location>
    </subcellularLocation>
    <subcellularLocation>
        <location evidence="6">Cell membrane</location>
        <topology evidence="6">Peripheral membrane protein</topology>
    </subcellularLocation>
</comment>
<dbReference type="GO" id="GO:0003924">
    <property type="term" value="F:GTPase activity"/>
    <property type="evidence" value="ECO:0007669"/>
    <property type="project" value="UniProtKB-UniRule"/>
</dbReference>
<evidence type="ECO:0000259" key="10">
    <source>
        <dbReference type="PROSITE" id="PS51713"/>
    </source>
</evidence>
<feature type="domain" description="Era-type G" evidence="10">
    <location>
        <begin position="6"/>
        <end position="172"/>
    </location>
</feature>
<comment type="function">
    <text evidence="6">An essential GTPase that binds both GDP and GTP, with rapid nucleotide exchange. Plays a role in 16S rRNA processing and 30S ribosomal subunit biogenesis and possibly also in cell cycle regulation and energy metabolism.</text>
</comment>
<feature type="binding site" evidence="6">
    <location>
        <begin position="125"/>
        <end position="128"/>
    </location>
    <ligand>
        <name>GTP</name>
        <dbReference type="ChEBI" id="CHEBI:37565"/>
    </ligand>
</feature>
<dbReference type="AlphaFoldDB" id="A0A1F6AHX3"/>
<proteinExistence type="inferred from homology"/>
<keyword evidence="6" id="KW-0963">Cytoplasm</keyword>
<dbReference type="GO" id="GO:0005525">
    <property type="term" value="F:GTP binding"/>
    <property type="evidence" value="ECO:0007669"/>
    <property type="project" value="UniProtKB-UniRule"/>
</dbReference>
<dbReference type="GO" id="GO:0070181">
    <property type="term" value="F:small ribosomal subunit rRNA binding"/>
    <property type="evidence" value="ECO:0007669"/>
    <property type="project" value="UniProtKB-UniRule"/>
</dbReference>
<dbReference type="GO" id="GO:0000028">
    <property type="term" value="P:ribosomal small subunit assembly"/>
    <property type="evidence" value="ECO:0007669"/>
    <property type="project" value="TreeGrafter"/>
</dbReference>
<protein>
    <recommendedName>
        <fullName evidence="2 6">GTPase Era</fullName>
    </recommendedName>
</protein>
<dbReference type="InterPro" id="IPR015946">
    <property type="entry name" value="KH_dom-like_a/b"/>
</dbReference>
<feature type="binding site" evidence="6">
    <location>
        <begin position="61"/>
        <end position="65"/>
    </location>
    <ligand>
        <name>GTP</name>
        <dbReference type="ChEBI" id="CHEBI:37565"/>
    </ligand>
</feature>
<evidence type="ECO:0000256" key="2">
    <source>
        <dbReference type="ARBA" id="ARBA00020484"/>
    </source>
</evidence>
<keyword evidence="4 6" id="KW-0694">RNA-binding</keyword>
<comment type="caution">
    <text evidence="11">The sequence shown here is derived from an EMBL/GenBank/DDBJ whole genome shotgun (WGS) entry which is preliminary data.</text>
</comment>
<dbReference type="NCBIfam" id="NF000908">
    <property type="entry name" value="PRK00089.1"/>
    <property type="match status" value="1"/>
</dbReference>
<dbReference type="InterPro" id="IPR009019">
    <property type="entry name" value="KH_sf_prok-type"/>
</dbReference>
<dbReference type="PRINTS" id="PR00326">
    <property type="entry name" value="GTP1OBG"/>
</dbReference>
<comment type="subunit">
    <text evidence="6">Monomer.</text>
</comment>
<sequence>MVNEKKAGIVALIGRPNVGKSTLLNNILGQKVSITSPKPQTTRFPIQAVYEDKRGQIIFVDTPGIFGKVSDTMAKRINIRTEESLEGNINIVLYMIDHTRERDFEENKALGIVRKVTVPKILVINKIDVRTPTHIVQYKFMEEEFNATVEISALARKNLNILLDTIFSYLPHGKPQVNAQELAQPALNIDSKLFIAEIIREKAFLFLRRELPYTLTVVVDDVIERKKGAVYMKARILTSADRYKAMIIGKGGAMIKEISMAARKELETAANKKVFLDLTVETDPHWMEYL</sequence>
<dbReference type="SUPFAM" id="SSF54814">
    <property type="entry name" value="Prokaryotic type KH domain (KH-domain type II)"/>
    <property type="match status" value="1"/>
</dbReference>
<keyword evidence="6" id="KW-0472">Membrane</keyword>
<dbReference type="Gene3D" id="3.30.300.20">
    <property type="match status" value="1"/>
</dbReference>
<dbReference type="InterPro" id="IPR006073">
    <property type="entry name" value="GTP-bd"/>
</dbReference>
<feature type="region of interest" description="G4" evidence="7">
    <location>
        <begin position="125"/>
        <end position="128"/>
    </location>
</feature>
<evidence type="ECO:0000256" key="4">
    <source>
        <dbReference type="ARBA" id="ARBA00022884"/>
    </source>
</evidence>
<feature type="region of interest" description="G3" evidence="7">
    <location>
        <begin position="61"/>
        <end position="64"/>
    </location>
</feature>
<dbReference type="Gene3D" id="3.40.50.300">
    <property type="entry name" value="P-loop containing nucleotide triphosphate hydrolases"/>
    <property type="match status" value="1"/>
</dbReference>
<evidence type="ECO:0000313" key="12">
    <source>
        <dbReference type="Proteomes" id="UP000178759"/>
    </source>
</evidence>
<dbReference type="NCBIfam" id="TIGR00231">
    <property type="entry name" value="small_GTP"/>
    <property type="match status" value="1"/>
</dbReference>
<dbReference type="GO" id="GO:0043024">
    <property type="term" value="F:ribosomal small subunit binding"/>
    <property type="evidence" value="ECO:0007669"/>
    <property type="project" value="TreeGrafter"/>
</dbReference>
<reference evidence="11 12" key="1">
    <citation type="journal article" date="2016" name="Nat. Commun.">
        <title>Thousands of microbial genomes shed light on interconnected biogeochemical processes in an aquifer system.</title>
        <authorList>
            <person name="Anantharaman K."/>
            <person name="Brown C.T."/>
            <person name="Hug L.A."/>
            <person name="Sharon I."/>
            <person name="Castelle C.J."/>
            <person name="Probst A.J."/>
            <person name="Thomas B.C."/>
            <person name="Singh A."/>
            <person name="Wilkins M.J."/>
            <person name="Karaoz U."/>
            <person name="Brodie E.L."/>
            <person name="Williams K.H."/>
            <person name="Hubbard S.S."/>
            <person name="Banfield J.F."/>
        </authorList>
    </citation>
    <scope>NUCLEOTIDE SEQUENCE [LARGE SCALE GENOMIC DNA]</scope>
</reference>
<dbReference type="InterPro" id="IPR005662">
    <property type="entry name" value="GTPase_Era-like"/>
</dbReference>
<feature type="region of interest" description="G2" evidence="7">
    <location>
        <begin position="40"/>
        <end position="44"/>
    </location>
</feature>
<keyword evidence="6" id="KW-1003">Cell membrane</keyword>
<dbReference type="Proteomes" id="UP000178759">
    <property type="component" value="Unassembled WGS sequence"/>
</dbReference>
<dbReference type="Pfam" id="PF07650">
    <property type="entry name" value="KH_2"/>
    <property type="match status" value="1"/>
</dbReference>
<dbReference type="PROSITE" id="PS51713">
    <property type="entry name" value="G_ERA"/>
    <property type="match status" value="1"/>
</dbReference>
<feature type="region of interest" description="G1" evidence="7">
    <location>
        <begin position="14"/>
        <end position="21"/>
    </location>
</feature>
<evidence type="ECO:0000256" key="6">
    <source>
        <dbReference type="HAMAP-Rule" id="MF_00367"/>
    </source>
</evidence>
<evidence type="ECO:0000259" key="9">
    <source>
        <dbReference type="PROSITE" id="PS50823"/>
    </source>
</evidence>
<keyword evidence="6" id="KW-0699">rRNA-binding</keyword>
<feature type="binding site" evidence="6">
    <location>
        <begin position="14"/>
        <end position="21"/>
    </location>
    <ligand>
        <name>GTP</name>
        <dbReference type="ChEBI" id="CHEBI:37565"/>
    </ligand>
</feature>
<dbReference type="EMBL" id="MFJV01000001">
    <property type="protein sequence ID" value="OGG24338.1"/>
    <property type="molecule type" value="Genomic_DNA"/>
</dbReference>
<gene>
    <name evidence="6" type="primary">era</name>
    <name evidence="11" type="ORF">A3A79_04095</name>
</gene>
<keyword evidence="6" id="KW-0690">Ribosome biogenesis</keyword>
<evidence type="ECO:0000256" key="1">
    <source>
        <dbReference type="ARBA" id="ARBA00007921"/>
    </source>
</evidence>
<dbReference type="InterPro" id="IPR030388">
    <property type="entry name" value="G_ERA_dom"/>
</dbReference>
<dbReference type="InterPro" id="IPR004044">
    <property type="entry name" value="KH_dom_type_2"/>
</dbReference>
<dbReference type="GO" id="GO:0005886">
    <property type="term" value="C:plasma membrane"/>
    <property type="evidence" value="ECO:0007669"/>
    <property type="project" value="UniProtKB-SubCell"/>
</dbReference>
<dbReference type="CDD" id="cd04163">
    <property type="entry name" value="Era"/>
    <property type="match status" value="1"/>
</dbReference>
<evidence type="ECO:0000256" key="7">
    <source>
        <dbReference type="PROSITE-ProRule" id="PRU01050"/>
    </source>
</evidence>
<dbReference type="PANTHER" id="PTHR42698">
    <property type="entry name" value="GTPASE ERA"/>
    <property type="match status" value="1"/>
</dbReference>
<keyword evidence="5 6" id="KW-0342">GTP-binding</keyword>
<dbReference type="PANTHER" id="PTHR42698:SF1">
    <property type="entry name" value="GTPASE ERA, MITOCHONDRIAL"/>
    <property type="match status" value="1"/>
</dbReference>
<name>A0A1F6AHX3_9BACT</name>
<keyword evidence="3 6" id="KW-0547">Nucleotide-binding</keyword>
<dbReference type="PROSITE" id="PS50823">
    <property type="entry name" value="KH_TYPE_2"/>
    <property type="match status" value="1"/>
</dbReference>
<dbReference type="GO" id="GO:0005829">
    <property type="term" value="C:cytosol"/>
    <property type="evidence" value="ECO:0007669"/>
    <property type="project" value="TreeGrafter"/>
</dbReference>
<dbReference type="InterPro" id="IPR027417">
    <property type="entry name" value="P-loop_NTPase"/>
</dbReference>
<feature type="domain" description="KH type-2" evidence="9">
    <location>
        <begin position="207"/>
        <end position="284"/>
    </location>
</feature>
<dbReference type="InterPro" id="IPR005225">
    <property type="entry name" value="Small_GTP-bd"/>
</dbReference>
<accession>A0A1F6AHX3</accession>
<dbReference type="CDD" id="cd22534">
    <property type="entry name" value="KH-II_Era"/>
    <property type="match status" value="1"/>
</dbReference>
<dbReference type="NCBIfam" id="TIGR00436">
    <property type="entry name" value="era"/>
    <property type="match status" value="1"/>
</dbReference>
<evidence type="ECO:0000256" key="8">
    <source>
        <dbReference type="RuleBase" id="RU003761"/>
    </source>
</evidence>
<dbReference type="STRING" id="1798392.A3A79_04095"/>